<feature type="compositionally biased region" description="Basic and acidic residues" evidence="3">
    <location>
        <begin position="392"/>
        <end position="408"/>
    </location>
</feature>
<dbReference type="Pfam" id="PF10609">
    <property type="entry name" value="ParA"/>
    <property type="match status" value="1"/>
</dbReference>
<dbReference type="GO" id="GO:0016887">
    <property type="term" value="F:ATP hydrolysis activity"/>
    <property type="evidence" value="ECO:0007669"/>
    <property type="project" value="TreeGrafter"/>
</dbReference>
<dbReference type="AlphaFoldDB" id="A0A3S3Z1A2"/>
<protein>
    <submittedName>
        <fullName evidence="4">Regulator</fullName>
    </submittedName>
</protein>
<evidence type="ECO:0000313" key="5">
    <source>
        <dbReference type="Proteomes" id="UP000288547"/>
    </source>
</evidence>
<dbReference type="EMBL" id="RZNB01000007">
    <property type="protein sequence ID" value="RWZ46402.1"/>
    <property type="molecule type" value="Genomic_DNA"/>
</dbReference>
<keyword evidence="5" id="KW-1185">Reference proteome</keyword>
<dbReference type="SUPFAM" id="SSF52540">
    <property type="entry name" value="P-loop containing nucleoside triphosphate hydrolases"/>
    <property type="match status" value="1"/>
</dbReference>
<dbReference type="Proteomes" id="UP000288547">
    <property type="component" value="Unassembled WGS sequence"/>
</dbReference>
<feature type="region of interest" description="Disordered" evidence="3">
    <location>
        <begin position="389"/>
        <end position="421"/>
    </location>
</feature>
<name>A0A3S3Z1A2_9MICO</name>
<dbReference type="InterPro" id="IPR033756">
    <property type="entry name" value="YlxH/NBP35"/>
</dbReference>
<evidence type="ECO:0000256" key="2">
    <source>
        <dbReference type="ARBA" id="ARBA00022840"/>
    </source>
</evidence>
<proteinExistence type="predicted"/>
<comment type="caution">
    <text evidence="4">The sequence shown here is derived from an EMBL/GenBank/DDBJ whole genome shotgun (WGS) entry which is preliminary data.</text>
</comment>
<sequence length="421" mass="44265">MRIAFAVARRLEDAVVGALVERGHDLVARFSEGDDVASLIGPLLPDVLVVTADGDRLTRDVLTACDEAGVRLVALLDGEVSRRMAASLGVYDVISVDAPIDDLDEVVVGGSVAARSRARAGGIVAVWGPSGAPGRTTIAVTIAHELARTGATVALVDADTVGASIAPALGMLDEAPGLAAACRLAGHDALTPAELDRVAREHPVDDGRFAVLTGITRASRWPELSADRMTTTLAACRSWVDHVVVDVGFSLEDDEELSSDLFAPRRNAATVASLRAADRVVAVGGADPIGVSRFIRAHADLREVVGPTTVDVVMNRVRSSTVGVGAGHQLLTTLRRFAGVDDAVLVPNDSRTADAALLEARPMGEVSPRSPAIAELRRYARAHLITASEPPTEGRRAARLAHAGERQRTSWGTPFRRKRSA</sequence>
<keyword evidence="1" id="KW-0547">Nucleotide-binding</keyword>
<dbReference type="GO" id="GO:0005524">
    <property type="term" value="F:ATP binding"/>
    <property type="evidence" value="ECO:0007669"/>
    <property type="project" value="UniProtKB-KW"/>
</dbReference>
<dbReference type="GO" id="GO:0005829">
    <property type="term" value="C:cytosol"/>
    <property type="evidence" value="ECO:0007669"/>
    <property type="project" value="TreeGrafter"/>
</dbReference>
<dbReference type="GO" id="GO:0051782">
    <property type="term" value="P:negative regulation of cell division"/>
    <property type="evidence" value="ECO:0007669"/>
    <property type="project" value="TreeGrafter"/>
</dbReference>
<accession>A0A3S3Z1A2</accession>
<keyword evidence="2" id="KW-0067">ATP-binding</keyword>
<evidence type="ECO:0000313" key="4">
    <source>
        <dbReference type="EMBL" id="RWZ46402.1"/>
    </source>
</evidence>
<dbReference type="PANTHER" id="PTHR43384:SF6">
    <property type="entry name" value="SEPTUM SITE-DETERMINING PROTEIN MIND HOMOLOG, CHLOROPLASTIC"/>
    <property type="match status" value="1"/>
</dbReference>
<dbReference type="PANTHER" id="PTHR43384">
    <property type="entry name" value="SEPTUM SITE-DETERMINING PROTEIN MIND HOMOLOG, CHLOROPLASTIC-RELATED"/>
    <property type="match status" value="1"/>
</dbReference>
<evidence type="ECO:0000256" key="1">
    <source>
        <dbReference type="ARBA" id="ARBA00022741"/>
    </source>
</evidence>
<dbReference type="InterPro" id="IPR050625">
    <property type="entry name" value="ParA/MinD_ATPase"/>
</dbReference>
<gene>
    <name evidence="4" type="ORF">ELQ90_15245</name>
</gene>
<organism evidence="4 5">
    <name type="scientific">Labedella phragmitis</name>
    <dbReference type="NCBI Taxonomy" id="2498849"/>
    <lineage>
        <taxon>Bacteria</taxon>
        <taxon>Bacillati</taxon>
        <taxon>Actinomycetota</taxon>
        <taxon>Actinomycetes</taxon>
        <taxon>Micrococcales</taxon>
        <taxon>Microbacteriaceae</taxon>
        <taxon>Labedella</taxon>
    </lineage>
</organism>
<dbReference type="InterPro" id="IPR027417">
    <property type="entry name" value="P-loop_NTPase"/>
</dbReference>
<dbReference type="OrthoDB" id="3217709at2"/>
<reference evidence="4 5" key="1">
    <citation type="submission" date="2018-12" db="EMBL/GenBank/DDBJ databases">
        <authorList>
            <person name="Li F."/>
        </authorList>
    </citation>
    <scope>NUCLEOTIDE SEQUENCE [LARGE SCALE GENOMIC DNA]</scope>
    <source>
        <strain evidence="4 5">11W25H-1</strain>
    </source>
</reference>
<dbReference type="GO" id="GO:0009898">
    <property type="term" value="C:cytoplasmic side of plasma membrane"/>
    <property type="evidence" value="ECO:0007669"/>
    <property type="project" value="TreeGrafter"/>
</dbReference>
<dbReference type="Gene3D" id="3.40.50.300">
    <property type="entry name" value="P-loop containing nucleotide triphosphate hydrolases"/>
    <property type="match status" value="1"/>
</dbReference>
<evidence type="ECO:0000256" key="3">
    <source>
        <dbReference type="SAM" id="MobiDB-lite"/>
    </source>
</evidence>
<dbReference type="RefSeq" id="WP_128496150.1">
    <property type="nucleotide sequence ID" value="NZ_RZNB01000007.1"/>
</dbReference>